<comment type="function">
    <text evidence="9">Part of the tripartite ATP-independent periplasmic (TRAP) transport system.</text>
</comment>
<dbReference type="EMBL" id="QBKS01000002">
    <property type="protein sequence ID" value="PTX54776.1"/>
    <property type="molecule type" value="Genomic_DNA"/>
</dbReference>
<comment type="subcellular location">
    <subcellularLocation>
        <location evidence="1 9">Cell inner membrane</location>
        <topology evidence="1 9">Multi-pass membrane protein</topology>
    </subcellularLocation>
</comment>
<evidence type="ECO:0000313" key="12">
    <source>
        <dbReference type="EMBL" id="PTX54776.1"/>
    </source>
</evidence>
<proteinExistence type="inferred from homology"/>
<feature type="transmembrane region" description="Helical" evidence="9">
    <location>
        <begin position="27"/>
        <end position="52"/>
    </location>
</feature>
<dbReference type="GO" id="GO:0005886">
    <property type="term" value="C:plasma membrane"/>
    <property type="evidence" value="ECO:0007669"/>
    <property type="project" value="UniProtKB-SubCell"/>
</dbReference>
<evidence type="ECO:0000256" key="6">
    <source>
        <dbReference type="ARBA" id="ARBA00022989"/>
    </source>
</evidence>
<feature type="transmembrane region" description="Helical" evidence="9">
    <location>
        <begin position="67"/>
        <end position="84"/>
    </location>
</feature>
<evidence type="ECO:0000256" key="5">
    <source>
        <dbReference type="ARBA" id="ARBA00022692"/>
    </source>
</evidence>
<accession>A0A2T6BFD8</accession>
<evidence type="ECO:0000256" key="7">
    <source>
        <dbReference type="ARBA" id="ARBA00023136"/>
    </source>
</evidence>
<keyword evidence="7 9" id="KW-0472">Membrane</keyword>
<dbReference type="InterPro" id="IPR055348">
    <property type="entry name" value="DctQ"/>
</dbReference>
<comment type="caution">
    <text evidence="9">Lacks conserved residue(s) required for the propagation of feature annotation.</text>
</comment>
<evidence type="ECO:0000256" key="10">
    <source>
        <dbReference type="SAM" id="MobiDB-lite"/>
    </source>
</evidence>
<sequence>MDTVEPLVSISDPGEVDRASHNKGDRAIITTANLFAWLFPILMIAICAQVVLRSSGFNQAWLDDLQWWLYGAAVLVGIGYAVTTDSHVRVDIFYDNFDEAKQTKINIFGLSWLFLPFIILCWDVTVHYAISSVGAWEGSDSPNGLHNLWILKIFMNVSFLFVAVACWFAYTRNLAKLTELTLFKKLFWAFPSVMYLVNLATYYALWWFVYVTTPDLTNARQVTRHWLFDEVEFGAQDIKITIIITLVLTLLLLAVTYVTSNRGASKTSEG</sequence>
<feature type="transmembrane region" description="Helical" evidence="9">
    <location>
        <begin position="149"/>
        <end position="170"/>
    </location>
</feature>
<dbReference type="AlphaFoldDB" id="A0A2T6BFD8"/>
<protein>
    <recommendedName>
        <fullName evidence="9">TRAP transporter small permease protein</fullName>
    </recommendedName>
</protein>
<evidence type="ECO:0000313" key="13">
    <source>
        <dbReference type="Proteomes" id="UP000243978"/>
    </source>
</evidence>
<gene>
    <name evidence="12" type="ORF">C8N43_3596</name>
</gene>
<comment type="similarity">
    <text evidence="8 9">Belongs to the TRAP transporter small permease family.</text>
</comment>
<keyword evidence="4 9" id="KW-0997">Cell inner membrane</keyword>
<evidence type="ECO:0000256" key="4">
    <source>
        <dbReference type="ARBA" id="ARBA00022519"/>
    </source>
</evidence>
<dbReference type="OrthoDB" id="4250245at2"/>
<keyword evidence="6 9" id="KW-1133">Transmembrane helix</keyword>
<dbReference type="PANTHER" id="PTHR35011">
    <property type="entry name" value="2,3-DIKETO-L-GULONATE TRAP TRANSPORTER SMALL PERMEASE PROTEIN YIAM"/>
    <property type="match status" value="1"/>
</dbReference>
<dbReference type="Pfam" id="PF04290">
    <property type="entry name" value="DctQ"/>
    <property type="match status" value="1"/>
</dbReference>
<dbReference type="PANTHER" id="PTHR35011:SF4">
    <property type="entry name" value="SLL1102 PROTEIN"/>
    <property type="match status" value="1"/>
</dbReference>
<feature type="transmembrane region" description="Helical" evidence="9">
    <location>
        <begin position="186"/>
        <end position="209"/>
    </location>
</feature>
<dbReference type="RefSeq" id="WP_107847076.1">
    <property type="nucleotide sequence ID" value="NZ_QBKS01000002.1"/>
</dbReference>
<evidence type="ECO:0000256" key="2">
    <source>
        <dbReference type="ARBA" id="ARBA00022448"/>
    </source>
</evidence>
<evidence type="ECO:0000256" key="8">
    <source>
        <dbReference type="ARBA" id="ARBA00038436"/>
    </source>
</evidence>
<feature type="transmembrane region" description="Helical" evidence="9">
    <location>
        <begin position="238"/>
        <end position="258"/>
    </location>
</feature>
<comment type="caution">
    <text evidence="12">The sequence shown here is derived from an EMBL/GenBank/DDBJ whole genome shotgun (WGS) entry which is preliminary data.</text>
</comment>
<comment type="subunit">
    <text evidence="9">The complex comprises the extracytoplasmic solute receptor protein and the two transmembrane proteins.</text>
</comment>
<dbReference type="GO" id="GO:0022857">
    <property type="term" value="F:transmembrane transporter activity"/>
    <property type="evidence" value="ECO:0007669"/>
    <property type="project" value="UniProtKB-UniRule"/>
</dbReference>
<keyword evidence="2 9" id="KW-0813">Transport</keyword>
<evidence type="ECO:0000259" key="11">
    <source>
        <dbReference type="Pfam" id="PF04290"/>
    </source>
</evidence>
<dbReference type="Proteomes" id="UP000243978">
    <property type="component" value="Unassembled WGS sequence"/>
</dbReference>
<keyword evidence="5 9" id="KW-0812">Transmembrane</keyword>
<reference evidence="12 13" key="1">
    <citation type="submission" date="2018-04" db="EMBL/GenBank/DDBJ databases">
        <title>Genomic Encyclopedia of Archaeal and Bacterial Type Strains, Phase II (KMG-II): from individual species to whole genera.</title>
        <authorList>
            <person name="Goeker M."/>
        </authorList>
    </citation>
    <scope>NUCLEOTIDE SEQUENCE [LARGE SCALE GENOMIC DNA]</scope>
    <source>
        <strain evidence="12 13">DSM 100977</strain>
    </source>
</reference>
<evidence type="ECO:0000256" key="3">
    <source>
        <dbReference type="ARBA" id="ARBA00022475"/>
    </source>
</evidence>
<feature type="domain" description="Tripartite ATP-independent periplasmic transporters DctQ component" evidence="11">
    <location>
        <begin position="42"/>
        <end position="166"/>
    </location>
</feature>
<feature type="transmembrane region" description="Helical" evidence="9">
    <location>
        <begin position="105"/>
        <end position="129"/>
    </location>
</feature>
<keyword evidence="3" id="KW-1003">Cell membrane</keyword>
<evidence type="ECO:0000256" key="9">
    <source>
        <dbReference type="RuleBase" id="RU369079"/>
    </source>
</evidence>
<feature type="region of interest" description="Disordered" evidence="10">
    <location>
        <begin position="1"/>
        <end position="20"/>
    </location>
</feature>
<evidence type="ECO:0000256" key="1">
    <source>
        <dbReference type="ARBA" id="ARBA00004429"/>
    </source>
</evidence>
<keyword evidence="13" id="KW-1185">Reference proteome</keyword>
<organism evidence="12 13">
    <name type="scientific">Litoreibacter ponti</name>
    <dbReference type="NCBI Taxonomy" id="1510457"/>
    <lineage>
        <taxon>Bacteria</taxon>
        <taxon>Pseudomonadati</taxon>
        <taxon>Pseudomonadota</taxon>
        <taxon>Alphaproteobacteria</taxon>
        <taxon>Rhodobacterales</taxon>
        <taxon>Roseobacteraceae</taxon>
        <taxon>Litoreibacter</taxon>
    </lineage>
</organism>
<name>A0A2T6BFD8_9RHOB</name>
<dbReference type="InterPro" id="IPR007387">
    <property type="entry name" value="TRAP_DctQ"/>
</dbReference>